<reference evidence="2" key="1">
    <citation type="submission" date="2016-11" db="UniProtKB">
        <authorList>
            <consortium name="WormBaseParasite"/>
        </authorList>
    </citation>
    <scope>IDENTIFICATION</scope>
</reference>
<proteinExistence type="predicted"/>
<accession>A0A1I7UAB5</accession>
<sequence length="130" mass="14970">MAAQLFDNATALNISWTFPSFTSNQCPQFFPILVRHHKTDNRVVEVHGEEIMLGITETFRNDKHTEDEFMYGGETPNGGYVEFSSCGVDFEIQTRINGGKEVHELFNMRTKQRVPELIDIDDGVRYHKTK</sequence>
<keyword evidence="1" id="KW-1185">Reference proteome</keyword>
<dbReference type="AlphaFoldDB" id="A0A1I7UAB5"/>
<name>A0A1I7UAB5_9PELO</name>
<evidence type="ECO:0000313" key="1">
    <source>
        <dbReference type="Proteomes" id="UP000095282"/>
    </source>
</evidence>
<dbReference type="Proteomes" id="UP000095282">
    <property type="component" value="Unplaced"/>
</dbReference>
<evidence type="ECO:0000313" key="2">
    <source>
        <dbReference type="WBParaSite" id="Csp11.Scaffold629.g16466.t1"/>
    </source>
</evidence>
<protein>
    <submittedName>
        <fullName evidence="2">CUB domain-containing protein</fullName>
    </submittedName>
</protein>
<organism evidence="1 2">
    <name type="scientific">Caenorhabditis tropicalis</name>
    <dbReference type="NCBI Taxonomy" id="1561998"/>
    <lineage>
        <taxon>Eukaryota</taxon>
        <taxon>Metazoa</taxon>
        <taxon>Ecdysozoa</taxon>
        <taxon>Nematoda</taxon>
        <taxon>Chromadorea</taxon>
        <taxon>Rhabditida</taxon>
        <taxon>Rhabditina</taxon>
        <taxon>Rhabditomorpha</taxon>
        <taxon>Rhabditoidea</taxon>
        <taxon>Rhabditidae</taxon>
        <taxon>Peloderinae</taxon>
        <taxon>Caenorhabditis</taxon>
    </lineage>
</organism>
<dbReference type="WBParaSite" id="Csp11.Scaffold629.g16466.t1">
    <property type="protein sequence ID" value="Csp11.Scaffold629.g16466.t1"/>
    <property type="gene ID" value="Csp11.Scaffold629.g16466"/>
</dbReference>